<sequence length="498" mass="55092">ARAEAILKTPEAHTALRLQDIQGLITWVLGDGVMPSWIFIKNKPLISKVVLLYMPGLDASLYMSQTRLLRSLRGCCGNPRAVMAVSSLANSSQTIETLLTCKQKRKHQENANEATRSCKFLKETSGSNKKTGDMESPSHATYYALTENQLQDNGYPCEVDGGHNSILGFVSTRQSRTGYAHKMLALDCEMCYTSDGLELTRVTLVDKEGKVVLDTLVKPSKDIVDYNTRYSGITSEMMASVTTTLKDIQEEFLNLVSSETILVGHSLENDLLALKIVHNLVIDTAISYKDPRGPHFKPALRVIAKKFLKRDIQQSRNGHNSVEDARATMDLALMKIQNGPAFGNPPCASRQKLVSLLSDQGKRCSLIDQKEVLLRYAPGSCNAILSFSDDDALYKAAKEVKNECVNFVWTQFSDLDSYYEKQSRNAETLNGQAAEMIALTTCSDKLAKSKKKFRCNISLELEAILGHMDSRVKKLFAALPTNGLLIIVSGQGDTFTVK</sequence>
<evidence type="ECO:0000256" key="6">
    <source>
        <dbReference type="ARBA" id="ARBA00023242"/>
    </source>
</evidence>
<dbReference type="InterPro" id="IPR013520">
    <property type="entry name" value="Ribonucl_H"/>
</dbReference>
<dbReference type="OMA" id="WTQFSKL"/>
<feature type="non-terminal residue" evidence="8">
    <location>
        <position position="498"/>
    </location>
</feature>
<evidence type="ECO:0000313" key="8">
    <source>
        <dbReference type="EMBL" id="KAH9308458.1"/>
    </source>
</evidence>
<comment type="subcellular location">
    <subcellularLocation>
        <location evidence="1">Nucleus</location>
    </subcellularLocation>
</comment>
<dbReference type="GO" id="GO:0005634">
    <property type="term" value="C:nucleus"/>
    <property type="evidence" value="ECO:0007669"/>
    <property type="project" value="UniProtKB-SubCell"/>
</dbReference>
<dbReference type="InterPro" id="IPR047021">
    <property type="entry name" value="REXO1/3/4-like"/>
</dbReference>
<reference evidence="8 9" key="1">
    <citation type="journal article" date="2021" name="Nat. Plants">
        <title>The Taxus genome provides insights into paclitaxel biosynthesis.</title>
        <authorList>
            <person name="Xiong X."/>
            <person name="Gou J."/>
            <person name="Liao Q."/>
            <person name="Li Y."/>
            <person name="Zhou Q."/>
            <person name="Bi G."/>
            <person name="Li C."/>
            <person name="Du R."/>
            <person name="Wang X."/>
            <person name="Sun T."/>
            <person name="Guo L."/>
            <person name="Liang H."/>
            <person name="Lu P."/>
            <person name="Wu Y."/>
            <person name="Zhang Z."/>
            <person name="Ro D.K."/>
            <person name="Shang Y."/>
            <person name="Huang S."/>
            <person name="Yan J."/>
        </authorList>
    </citation>
    <scope>NUCLEOTIDE SEQUENCE [LARGE SCALE GENOMIC DNA]</scope>
    <source>
        <strain evidence="8">Ta-2019</strain>
    </source>
</reference>
<name>A0AA38FTB4_TAXCH</name>
<dbReference type="SMART" id="SM00479">
    <property type="entry name" value="EXOIII"/>
    <property type="match status" value="1"/>
</dbReference>
<dbReference type="InterPro" id="IPR012337">
    <property type="entry name" value="RNaseH-like_sf"/>
</dbReference>
<keyword evidence="6" id="KW-0539">Nucleus</keyword>
<evidence type="ECO:0000256" key="2">
    <source>
        <dbReference type="ARBA" id="ARBA00006357"/>
    </source>
</evidence>
<dbReference type="PANTHER" id="PTHR12801">
    <property type="entry name" value="RNA EXONUCLEASE REXO1 / RECO3 FAMILY MEMBER-RELATED"/>
    <property type="match status" value="1"/>
</dbReference>
<keyword evidence="4" id="KW-0378">Hydrolase</keyword>
<dbReference type="EMBL" id="JAHRHJ020000007">
    <property type="protein sequence ID" value="KAH9308458.1"/>
    <property type="molecule type" value="Genomic_DNA"/>
</dbReference>
<keyword evidence="3" id="KW-0540">Nuclease</keyword>
<dbReference type="PANTHER" id="PTHR12801:SF157">
    <property type="entry name" value="SMALL RNA DEGRADING NUCLEASE 5"/>
    <property type="match status" value="1"/>
</dbReference>
<evidence type="ECO:0000259" key="7">
    <source>
        <dbReference type="SMART" id="SM00479"/>
    </source>
</evidence>
<evidence type="ECO:0000256" key="4">
    <source>
        <dbReference type="ARBA" id="ARBA00022801"/>
    </source>
</evidence>
<evidence type="ECO:0000256" key="1">
    <source>
        <dbReference type="ARBA" id="ARBA00004123"/>
    </source>
</evidence>
<dbReference type="InterPro" id="IPR036397">
    <property type="entry name" value="RNaseH_sf"/>
</dbReference>
<dbReference type="AlphaFoldDB" id="A0AA38FTB4"/>
<dbReference type="Pfam" id="PF00929">
    <property type="entry name" value="RNase_T"/>
    <property type="match status" value="1"/>
</dbReference>
<dbReference type="Gene3D" id="3.30.420.10">
    <property type="entry name" value="Ribonuclease H-like superfamily/Ribonuclease H"/>
    <property type="match status" value="1"/>
</dbReference>
<evidence type="ECO:0000313" key="9">
    <source>
        <dbReference type="Proteomes" id="UP000824469"/>
    </source>
</evidence>
<keyword evidence="9" id="KW-1185">Reference proteome</keyword>
<dbReference type="FunFam" id="3.30.420.10:FF:000019">
    <property type="entry name" value="RNA exonuclease NEF-sp"/>
    <property type="match status" value="1"/>
</dbReference>
<organism evidence="8 9">
    <name type="scientific">Taxus chinensis</name>
    <name type="common">Chinese yew</name>
    <name type="synonym">Taxus wallichiana var. chinensis</name>
    <dbReference type="NCBI Taxonomy" id="29808"/>
    <lineage>
        <taxon>Eukaryota</taxon>
        <taxon>Viridiplantae</taxon>
        <taxon>Streptophyta</taxon>
        <taxon>Embryophyta</taxon>
        <taxon>Tracheophyta</taxon>
        <taxon>Spermatophyta</taxon>
        <taxon>Pinopsida</taxon>
        <taxon>Pinidae</taxon>
        <taxon>Conifers II</taxon>
        <taxon>Cupressales</taxon>
        <taxon>Taxaceae</taxon>
        <taxon>Taxus</taxon>
    </lineage>
</organism>
<dbReference type="GO" id="GO:0003676">
    <property type="term" value="F:nucleic acid binding"/>
    <property type="evidence" value="ECO:0007669"/>
    <property type="project" value="InterPro"/>
</dbReference>
<feature type="domain" description="Exonuclease" evidence="7">
    <location>
        <begin position="182"/>
        <end position="341"/>
    </location>
</feature>
<evidence type="ECO:0000256" key="5">
    <source>
        <dbReference type="ARBA" id="ARBA00022839"/>
    </source>
</evidence>
<comment type="similarity">
    <text evidence="2">Belongs to the REXO1/REXO3 family.</text>
</comment>
<dbReference type="SUPFAM" id="SSF53098">
    <property type="entry name" value="Ribonuclease H-like"/>
    <property type="match status" value="1"/>
</dbReference>
<gene>
    <name evidence="8" type="ORF">KI387_036369</name>
</gene>
<comment type="caution">
    <text evidence="8">The sequence shown here is derived from an EMBL/GenBank/DDBJ whole genome shotgun (WGS) entry which is preliminary data.</text>
</comment>
<accession>A0AA38FTB4</accession>
<keyword evidence="5" id="KW-0269">Exonuclease</keyword>
<protein>
    <recommendedName>
        <fullName evidence="7">Exonuclease domain-containing protein</fullName>
    </recommendedName>
</protein>
<dbReference type="InterPro" id="IPR034922">
    <property type="entry name" value="REX1-like_exo"/>
</dbReference>
<evidence type="ECO:0000256" key="3">
    <source>
        <dbReference type="ARBA" id="ARBA00022722"/>
    </source>
</evidence>
<dbReference type="CDD" id="cd06145">
    <property type="entry name" value="REX1_like"/>
    <property type="match status" value="1"/>
</dbReference>
<feature type="non-terminal residue" evidence="8">
    <location>
        <position position="1"/>
    </location>
</feature>
<dbReference type="Proteomes" id="UP000824469">
    <property type="component" value="Unassembled WGS sequence"/>
</dbReference>
<dbReference type="GO" id="GO:0004527">
    <property type="term" value="F:exonuclease activity"/>
    <property type="evidence" value="ECO:0007669"/>
    <property type="project" value="UniProtKB-KW"/>
</dbReference>
<proteinExistence type="inferred from homology"/>